<feature type="region of interest" description="Disordered" evidence="1">
    <location>
        <begin position="1"/>
        <end position="60"/>
    </location>
</feature>
<proteinExistence type="predicted"/>
<protein>
    <submittedName>
        <fullName evidence="2">Uncharacterized protein</fullName>
    </submittedName>
</protein>
<feature type="compositionally biased region" description="Polar residues" evidence="1">
    <location>
        <begin position="50"/>
        <end position="60"/>
    </location>
</feature>
<dbReference type="Proteomes" id="UP000004508">
    <property type="component" value="Unassembled WGS sequence"/>
</dbReference>
<comment type="caution">
    <text evidence="2">The sequence shown here is derived from an EMBL/GenBank/DDBJ whole genome shotgun (WGS) entry which is preliminary data.</text>
</comment>
<dbReference type="InParanoid" id="D6TT40"/>
<evidence type="ECO:0000256" key="1">
    <source>
        <dbReference type="SAM" id="MobiDB-lite"/>
    </source>
</evidence>
<evidence type="ECO:0000313" key="2">
    <source>
        <dbReference type="EMBL" id="EFH83591.1"/>
    </source>
</evidence>
<evidence type="ECO:0000313" key="3">
    <source>
        <dbReference type="Proteomes" id="UP000004508"/>
    </source>
</evidence>
<name>D6TT40_KTERA</name>
<organism evidence="2 3">
    <name type="scientific">Ktedonobacter racemifer DSM 44963</name>
    <dbReference type="NCBI Taxonomy" id="485913"/>
    <lineage>
        <taxon>Bacteria</taxon>
        <taxon>Bacillati</taxon>
        <taxon>Chloroflexota</taxon>
        <taxon>Ktedonobacteria</taxon>
        <taxon>Ktedonobacterales</taxon>
        <taxon>Ktedonobacteraceae</taxon>
        <taxon>Ktedonobacter</taxon>
    </lineage>
</organism>
<feature type="compositionally biased region" description="Basic and acidic residues" evidence="1">
    <location>
        <begin position="19"/>
        <end position="31"/>
    </location>
</feature>
<dbReference type="STRING" id="485913.Krac_4578"/>
<accession>D6TT40</accession>
<dbReference type="EMBL" id="ADVG01000003">
    <property type="protein sequence ID" value="EFH83591.1"/>
    <property type="molecule type" value="Genomic_DNA"/>
</dbReference>
<keyword evidence="3" id="KW-1185">Reference proteome</keyword>
<gene>
    <name evidence="2" type="ORF">Krac_4578</name>
</gene>
<reference evidence="2 3" key="1">
    <citation type="journal article" date="2011" name="Stand. Genomic Sci.">
        <title>Non-contiguous finished genome sequence and contextual data of the filamentous soil bacterium Ktedonobacter racemifer type strain (SOSP1-21).</title>
        <authorList>
            <person name="Chang Y.J."/>
            <person name="Land M."/>
            <person name="Hauser L."/>
            <person name="Chertkov O."/>
            <person name="Del Rio T.G."/>
            <person name="Nolan M."/>
            <person name="Copeland A."/>
            <person name="Tice H."/>
            <person name="Cheng J.F."/>
            <person name="Lucas S."/>
            <person name="Han C."/>
            <person name="Goodwin L."/>
            <person name="Pitluck S."/>
            <person name="Ivanova N."/>
            <person name="Ovchinikova G."/>
            <person name="Pati A."/>
            <person name="Chen A."/>
            <person name="Palaniappan K."/>
            <person name="Mavromatis K."/>
            <person name="Liolios K."/>
            <person name="Brettin T."/>
            <person name="Fiebig A."/>
            <person name="Rohde M."/>
            <person name="Abt B."/>
            <person name="Goker M."/>
            <person name="Detter J.C."/>
            <person name="Woyke T."/>
            <person name="Bristow J."/>
            <person name="Eisen J.A."/>
            <person name="Markowitz V."/>
            <person name="Hugenholtz P."/>
            <person name="Kyrpides N.C."/>
            <person name="Klenk H.P."/>
            <person name="Lapidus A."/>
        </authorList>
    </citation>
    <scope>NUCLEOTIDE SEQUENCE [LARGE SCALE GENOMIC DNA]</scope>
    <source>
        <strain evidence="3">DSM 44963</strain>
    </source>
</reference>
<sequence>MSKQWHAPGSGGGHPSGPESERRDTQKRMEANHGIAGKTRTAQPLPCSPVNPNYSKEKPLSTTGSFYSVKDMMFFADEQIIPSILRVFLTDPDDVTYGPLSRGLRISFR</sequence>
<dbReference type="AlphaFoldDB" id="D6TT40"/>